<name>A0AAV4Y4Q7_CAEEX</name>
<proteinExistence type="predicted"/>
<dbReference type="AlphaFoldDB" id="A0AAV4Y4Q7"/>
<comment type="caution">
    <text evidence="1">The sequence shown here is derived from an EMBL/GenBank/DDBJ whole genome shotgun (WGS) entry which is preliminary data.</text>
</comment>
<dbReference type="EMBL" id="BPLR01018758">
    <property type="protein sequence ID" value="GIZ02088.1"/>
    <property type="molecule type" value="Genomic_DNA"/>
</dbReference>
<evidence type="ECO:0000313" key="2">
    <source>
        <dbReference type="Proteomes" id="UP001054945"/>
    </source>
</evidence>
<dbReference type="Proteomes" id="UP001054945">
    <property type="component" value="Unassembled WGS sequence"/>
</dbReference>
<organism evidence="1 2">
    <name type="scientific">Caerostris extrusa</name>
    <name type="common">Bark spider</name>
    <name type="synonym">Caerostris bankana</name>
    <dbReference type="NCBI Taxonomy" id="172846"/>
    <lineage>
        <taxon>Eukaryota</taxon>
        <taxon>Metazoa</taxon>
        <taxon>Ecdysozoa</taxon>
        <taxon>Arthropoda</taxon>
        <taxon>Chelicerata</taxon>
        <taxon>Arachnida</taxon>
        <taxon>Araneae</taxon>
        <taxon>Araneomorphae</taxon>
        <taxon>Entelegynae</taxon>
        <taxon>Araneoidea</taxon>
        <taxon>Araneidae</taxon>
        <taxon>Caerostris</taxon>
    </lineage>
</organism>
<reference evidence="1 2" key="1">
    <citation type="submission" date="2021-06" db="EMBL/GenBank/DDBJ databases">
        <title>Caerostris extrusa draft genome.</title>
        <authorList>
            <person name="Kono N."/>
            <person name="Arakawa K."/>
        </authorList>
    </citation>
    <scope>NUCLEOTIDE SEQUENCE [LARGE SCALE GENOMIC DNA]</scope>
</reference>
<gene>
    <name evidence="1" type="ORF">CEXT_115241</name>
</gene>
<protein>
    <submittedName>
        <fullName evidence="1">Uncharacterized protein</fullName>
    </submittedName>
</protein>
<sequence length="277" mass="31246">MAQAIIKTIHPNKVHLRPPSPKSTTIPLSHIQQTPHPIRLPISTECSPASACLINNRNPVNQPAACSLIRPPPSRGELGRDDDSAGADFLQAAIKTIVRRYRFLSRLRRRWNQLAINIFCYLFALLRKGYSKGIKNSETQWMNIPDYRICHRSYWFVFVLGFEPKLRFLKPNIHLFANTGCQQTGELNTPDVNFKTIYPDKACLGIKNSSKQFLLGREVFYKSGFKGGNYCQRAANGGPSWGAWRNWGGDEGEFIDSGRSIKVKPITQCRPLGNLGC</sequence>
<evidence type="ECO:0000313" key="1">
    <source>
        <dbReference type="EMBL" id="GIZ02088.1"/>
    </source>
</evidence>
<accession>A0AAV4Y4Q7</accession>
<keyword evidence="2" id="KW-1185">Reference proteome</keyword>